<dbReference type="EMBL" id="SKBQ01000046">
    <property type="protein sequence ID" value="TPX11797.1"/>
    <property type="molecule type" value="Genomic_DNA"/>
</dbReference>
<organism evidence="2 3">
    <name type="scientific">Thyridium curvatum</name>
    <dbReference type="NCBI Taxonomy" id="1093900"/>
    <lineage>
        <taxon>Eukaryota</taxon>
        <taxon>Fungi</taxon>
        <taxon>Dikarya</taxon>
        <taxon>Ascomycota</taxon>
        <taxon>Pezizomycotina</taxon>
        <taxon>Sordariomycetes</taxon>
        <taxon>Sordariomycetidae</taxon>
        <taxon>Thyridiales</taxon>
        <taxon>Thyridiaceae</taxon>
        <taxon>Thyridium</taxon>
    </lineage>
</organism>
<dbReference type="GeneID" id="41974981"/>
<dbReference type="OrthoDB" id="5429221at2759"/>
<dbReference type="Proteomes" id="UP000319257">
    <property type="component" value="Unassembled WGS sequence"/>
</dbReference>
<proteinExistence type="predicted"/>
<evidence type="ECO:0000313" key="2">
    <source>
        <dbReference type="EMBL" id="TPX11797.1"/>
    </source>
</evidence>
<dbReference type="AlphaFoldDB" id="A0A507AWE4"/>
<sequence length="332" mass="36162">MSSSTKLPSESSSGRVFPKGNGLQELILDPKNTVRKYIENSMAQNDHNKYEAQGHQAGPHAQDLSSLVPNYNAPDTRRPSNSGVQSFAPYPSPELQNPALGRTSSPPQPGNAPFQPQPPQPPQQTYPYRPVPETPDKGLVGPAPPPAEPSISAFPAPRLYHRMITEYQTITTIFYMAKSQQTHNDLSPLASRLKYLAREIWNLRYSRAAEFPYSAATTEERVTEWKVQYEYWADVLEDLLDPRYVARAELEEKEHDWAGVAGLATGAAAVPLTRGKKAAKAAALADDDDDEEAPAAAPVVKKKVAKKAAAAADGEATPVKKKVAKKTAPAAE</sequence>
<feature type="compositionally biased region" description="Pro residues" evidence="1">
    <location>
        <begin position="106"/>
        <end position="133"/>
    </location>
</feature>
<feature type="region of interest" description="Disordered" evidence="1">
    <location>
        <begin position="309"/>
        <end position="332"/>
    </location>
</feature>
<dbReference type="InParanoid" id="A0A507AWE4"/>
<keyword evidence="3" id="KW-1185">Reference proteome</keyword>
<comment type="caution">
    <text evidence="2">The sequence shown here is derived from an EMBL/GenBank/DDBJ whole genome shotgun (WGS) entry which is preliminary data.</text>
</comment>
<dbReference type="RefSeq" id="XP_030993508.1">
    <property type="nucleotide sequence ID" value="XM_031142289.1"/>
</dbReference>
<reference evidence="2 3" key="1">
    <citation type="submission" date="2019-06" db="EMBL/GenBank/DDBJ databases">
        <title>Draft genome sequence of the filamentous fungus Phialemoniopsis curvata isolated from diesel fuel.</title>
        <authorList>
            <person name="Varaljay V.A."/>
            <person name="Lyon W.J."/>
            <person name="Crouch A.L."/>
            <person name="Drake C.E."/>
            <person name="Hollomon J.M."/>
            <person name="Nadeau L.J."/>
            <person name="Nunn H.S."/>
            <person name="Stevenson B.S."/>
            <person name="Bojanowski C.L."/>
            <person name="Crookes-Goodson W.J."/>
        </authorList>
    </citation>
    <scope>NUCLEOTIDE SEQUENCE [LARGE SCALE GENOMIC DNA]</scope>
    <source>
        <strain evidence="2 3">D216</strain>
    </source>
</reference>
<gene>
    <name evidence="2" type="ORF">E0L32_007534</name>
</gene>
<evidence type="ECO:0000256" key="1">
    <source>
        <dbReference type="SAM" id="MobiDB-lite"/>
    </source>
</evidence>
<feature type="compositionally biased region" description="Low complexity" evidence="1">
    <location>
        <begin position="1"/>
        <end position="13"/>
    </location>
</feature>
<name>A0A507AWE4_9PEZI</name>
<protein>
    <submittedName>
        <fullName evidence="2">Uncharacterized protein</fullName>
    </submittedName>
</protein>
<feature type="region of interest" description="Disordered" evidence="1">
    <location>
        <begin position="1"/>
        <end position="148"/>
    </location>
</feature>
<evidence type="ECO:0000313" key="3">
    <source>
        <dbReference type="Proteomes" id="UP000319257"/>
    </source>
</evidence>
<accession>A0A507AWE4</accession>